<feature type="coiled-coil region" evidence="1">
    <location>
        <begin position="102"/>
        <end position="183"/>
    </location>
</feature>
<keyword evidence="1" id="KW-0175">Coiled coil</keyword>
<gene>
    <name evidence="2" type="ORF">NDI54_03370</name>
</gene>
<dbReference type="EMBL" id="JAMQOM010000001">
    <property type="protein sequence ID" value="MDS0220387.1"/>
    <property type="molecule type" value="Genomic_DNA"/>
</dbReference>
<dbReference type="AlphaFoldDB" id="A0AAE4JFM9"/>
<organism evidence="2 3">
    <name type="scientific">Haloarcula terrestris</name>
    <dbReference type="NCBI Taxonomy" id="2950533"/>
    <lineage>
        <taxon>Archaea</taxon>
        <taxon>Methanobacteriati</taxon>
        <taxon>Methanobacteriota</taxon>
        <taxon>Stenosarchaea group</taxon>
        <taxon>Halobacteria</taxon>
        <taxon>Halobacteriales</taxon>
        <taxon>Haloarculaceae</taxon>
        <taxon>Haloarcula</taxon>
    </lineage>
</organism>
<reference evidence="2 3" key="1">
    <citation type="submission" date="2022-06" db="EMBL/GenBank/DDBJ databases">
        <title>Haloarcula sp. a new haloarchaeum isolate from saline soil.</title>
        <authorList>
            <person name="Strakova D."/>
            <person name="Galisteo C."/>
            <person name="Sanchez-Porro C."/>
            <person name="Ventosa A."/>
        </authorList>
    </citation>
    <scope>NUCLEOTIDE SEQUENCE [LARGE SCALE GENOMIC DNA]</scope>
    <source>
        <strain evidence="2 3">S1AR25-5A</strain>
    </source>
</reference>
<keyword evidence="3" id="KW-1185">Reference proteome</keyword>
<sequence length="185" mass="20872">MVDYTTPVTTAFEMQRSTIEQSQKALEQSVSFQKNVNNAVIDSLDTQESAQRRGVELQQTAFHSCLDAMATTMPGMTETVEQIRETVDEQFDFLLENHAEIFDNMETELEDGAETYDEMTAEYVSAVNEQVDMLVEAHEELESQSVEAAEQFGEQLEEVQEQVEEIQEQVEEVQAEAADAVDVEA</sequence>
<dbReference type="Proteomes" id="UP001253439">
    <property type="component" value="Unassembled WGS sequence"/>
</dbReference>
<proteinExistence type="predicted"/>
<protein>
    <submittedName>
        <fullName evidence="2">Uncharacterized protein</fullName>
    </submittedName>
</protein>
<accession>A0AAE4JFM9</accession>
<comment type="caution">
    <text evidence="2">The sequence shown here is derived from an EMBL/GenBank/DDBJ whole genome shotgun (WGS) entry which is preliminary data.</text>
</comment>
<evidence type="ECO:0000313" key="2">
    <source>
        <dbReference type="EMBL" id="MDS0220387.1"/>
    </source>
</evidence>
<evidence type="ECO:0000313" key="3">
    <source>
        <dbReference type="Proteomes" id="UP001253439"/>
    </source>
</evidence>
<name>A0AAE4JFM9_9EURY</name>
<evidence type="ECO:0000256" key="1">
    <source>
        <dbReference type="SAM" id="Coils"/>
    </source>
</evidence>
<dbReference type="RefSeq" id="WP_310895065.1">
    <property type="nucleotide sequence ID" value="NZ_JAMQOM010000001.1"/>
</dbReference>